<dbReference type="InterPro" id="IPR036921">
    <property type="entry name" value="PurM-like_N_sf"/>
</dbReference>
<dbReference type="EMBL" id="HAAD01001580">
    <property type="protein sequence ID" value="CDG67812.1"/>
    <property type="molecule type" value="mRNA"/>
</dbReference>
<dbReference type="GO" id="GO:0005737">
    <property type="term" value="C:cytoplasm"/>
    <property type="evidence" value="ECO:0007669"/>
    <property type="project" value="TreeGrafter"/>
</dbReference>
<keyword evidence="5" id="KW-0711">Selenium</keyword>
<accession>T2M778</accession>
<dbReference type="InterPro" id="IPR004536">
    <property type="entry name" value="SPS/SelD"/>
</dbReference>
<evidence type="ECO:0000256" key="5">
    <source>
        <dbReference type="ARBA" id="ARBA00023266"/>
    </source>
</evidence>
<dbReference type="NCBIfam" id="TIGR00476">
    <property type="entry name" value="selD"/>
    <property type="match status" value="1"/>
</dbReference>
<evidence type="ECO:0000259" key="7">
    <source>
        <dbReference type="Pfam" id="PF00586"/>
    </source>
</evidence>
<evidence type="ECO:0000256" key="3">
    <source>
        <dbReference type="ARBA" id="ARBA00022777"/>
    </source>
</evidence>
<dbReference type="Gene3D" id="3.30.1330.10">
    <property type="entry name" value="PurM-like, N-terminal domain"/>
    <property type="match status" value="1"/>
</dbReference>
<keyword evidence="1" id="KW-0808">Transferase</keyword>
<dbReference type="GO" id="GO:0004756">
    <property type="term" value="F:selenide, water dikinase activity"/>
    <property type="evidence" value="ECO:0007669"/>
    <property type="project" value="TreeGrafter"/>
</dbReference>
<gene>
    <name evidence="9" type="primary">SEPHS2</name>
</gene>
<feature type="coiled-coil region" evidence="6">
    <location>
        <begin position="177"/>
        <end position="204"/>
    </location>
</feature>
<dbReference type="PANTHER" id="PTHR10256:SF0">
    <property type="entry name" value="INACTIVE SELENIDE, WATER DIKINASE-LIKE PROTEIN-RELATED"/>
    <property type="match status" value="1"/>
</dbReference>
<evidence type="ECO:0000256" key="4">
    <source>
        <dbReference type="ARBA" id="ARBA00022840"/>
    </source>
</evidence>
<dbReference type="CDD" id="cd02195">
    <property type="entry name" value="SelD"/>
    <property type="match status" value="1"/>
</dbReference>
<dbReference type="SUPFAM" id="SSF55326">
    <property type="entry name" value="PurM N-terminal domain-like"/>
    <property type="match status" value="1"/>
</dbReference>
<evidence type="ECO:0000313" key="9">
    <source>
        <dbReference type="EMBL" id="CDG67812.1"/>
    </source>
</evidence>
<keyword evidence="3 9" id="KW-0418">Kinase</keyword>
<dbReference type="PIRSF" id="PIRSF036407">
    <property type="entry name" value="Selenphspht_syn"/>
    <property type="match status" value="1"/>
</dbReference>
<keyword evidence="2" id="KW-0547">Nucleotide-binding</keyword>
<name>T2M778_HYDVU</name>
<dbReference type="AlphaFoldDB" id="T2M778"/>
<reference evidence="9" key="1">
    <citation type="journal article" date="2013" name="Genome Biol. Evol.">
        <title>Punctuated emergences of genetic and phenotypic innovations in eumetazoan, bilaterian, euteleostome, and hominidae ancestors.</title>
        <authorList>
            <person name="Wenger Y."/>
            <person name="Galliot B."/>
        </authorList>
    </citation>
    <scope>NUCLEOTIDE SEQUENCE</scope>
    <source>
        <tissue evidence="9">Whole animals</tissue>
    </source>
</reference>
<dbReference type="Pfam" id="PF02769">
    <property type="entry name" value="AIRS_C"/>
    <property type="match status" value="1"/>
</dbReference>
<dbReference type="GO" id="GO:0016260">
    <property type="term" value="P:selenocysteine biosynthetic process"/>
    <property type="evidence" value="ECO:0007669"/>
    <property type="project" value="TreeGrafter"/>
</dbReference>
<dbReference type="Gene3D" id="3.90.650.10">
    <property type="entry name" value="PurM-like C-terminal domain"/>
    <property type="match status" value="1"/>
</dbReference>
<feature type="domain" description="PurM-like C-terminal" evidence="8">
    <location>
        <begin position="140"/>
        <end position="309"/>
    </location>
</feature>
<sequence length="319" mass="34994">MTSNDDSYGFLGIGLDSCIIPTRHKDIKLVQTTDFFYPLVDDPYMQGKIACANVLSDLYATGISNCDNMLMLLGVSTDLSALEREVVTKLVIQGFKDLAKEAGTTINGGQTVLNPWFIIGGVATSISNLNEIILPDGAEVNDLIVLTKPIGTQVAVNAHQWLHKPERWVKIEQVTSKEEVEVAYQKAMANMARLNRNAAILMHKYNANAATDITGFGILGHAKNLAKSQKLNVDFVIHTLPIIKNMFKIFLSSGVNFKLTDGYSPETSGGLFVCLPKENAHAYCDELKALDGYDSWIIGEVVTGNKDARIIEDKKIIEV</sequence>
<dbReference type="InterPro" id="IPR036676">
    <property type="entry name" value="PurM-like_C_sf"/>
</dbReference>
<keyword evidence="4" id="KW-0067">ATP-binding</keyword>
<dbReference type="PANTHER" id="PTHR10256">
    <property type="entry name" value="SELENIDE, WATER DIKINASE"/>
    <property type="match status" value="1"/>
</dbReference>
<dbReference type="OrthoDB" id="409395at2759"/>
<evidence type="ECO:0000256" key="2">
    <source>
        <dbReference type="ARBA" id="ARBA00022741"/>
    </source>
</evidence>
<proteinExistence type="evidence at transcript level"/>
<evidence type="ECO:0000256" key="1">
    <source>
        <dbReference type="ARBA" id="ARBA00022679"/>
    </source>
</evidence>
<dbReference type="FunFam" id="3.90.650.10:FF:000010">
    <property type="entry name" value="Selenide, water dikinase"/>
    <property type="match status" value="1"/>
</dbReference>
<protein>
    <submittedName>
        <fullName evidence="9">Selenide, water dikinase 2</fullName>
    </submittedName>
</protein>
<feature type="domain" description="PurM-like N-terminal" evidence="7">
    <location>
        <begin position="24"/>
        <end position="122"/>
    </location>
</feature>
<dbReference type="GO" id="GO:0005524">
    <property type="term" value="F:ATP binding"/>
    <property type="evidence" value="ECO:0007669"/>
    <property type="project" value="UniProtKB-KW"/>
</dbReference>
<evidence type="ECO:0000259" key="8">
    <source>
        <dbReference type="Pfam" id="PF02769"/>
    </source>
</evidence>
<organism evidence="9">
    <name type="scientific">Hydra vulgaris</name>
    <name type="common">Hydra</name>
    <name type="synonym">Hydra attenuata</name>
    <dbReference type="NCBI Taxonomy" id="6087"/>
    <lineage>
        <taxon>Eukaryota</taxon>
        <taxon>Metazoa</taxon>
        <taxon>Cnidaria</taxon>
        <taxon>Hydrozoa</taxon>
        <taxon>Hydroidolina</taxon>
        <taxon>Anthoathecata</taxon>
        <taxon>Aplanulata</taxon>
        <taxon>Hydridae</taxon>
        <taxon>Hydra</taxon>
    </lineage>
</organism>
<dbReference type="InterPro" id="IPR016188">
    <property type="entry name" value="PurM-like_N"/>
</dbReference>
<dbReference type="Pfam" id="PF00586">
    <property type="entry name" value="AIRS"/>
    <property type="match status" value="1"/>
</dbReference>
<keyword evidence="6" id="KW-0175">Coiled coil</keyword>
<dbReference type="InterPro" id="IPR010918">
    <property type="entry name" value="PurM-like_C_dom"/>
</dbReference>
<dbReference type="SUPFAM" id="SSF56042">
    <property type="entry name" value="PurM C-terminal domain-like"/>
    <property type="match status" value="1"/>
</dbReference>
<evidence type="ECO:0000256" key="6">
    <source>
        <dbReference type="SAM" id="Coils"/>
    </source>
</evidence>